<comment type="caution">
    <text evidence="3">The sequence shown here is derived from an EMBL/GenBank/DDBJ whole genome shotgun (WGS) entry which is preliminary data.</text>
</comment>
<dbReference type="Pfam" id="PF13193">
    <property type="entry name" value="AMP-binding_C"/>
    <property type="match status" value="1"/>
</dbReference>
<dbReference type="EMBL" id="JACHWY010000001">
    <property type="protein sequence ID" value="MBB3047205.1"/>
    <property type="molecule type" value="Genomic_DNA"/>
</dbReference>
<reference evidence="3 4" key="1">
    <citation type="submission" date="2020-08" db="EMBL/GenBank/DDBJ databases">
        <title>Genomic Encyclopedia of Type Strains, Phase III (KMG-III): the genomes of soil and plant-associated and newly described type strains.</title>
        <authorList>
            <person name="Whitman W."/>
        </authorList>
    </citation>
    <scope>NUCLEOTIDE SEQUENCE [LARGE SCALE GENOMIC DNA]</scope>
    <source>
        <strain evidence="3 4">CECT 8654</strain>
    </source>
</reference>
<evidence type="ECO:0000259" key="1">
    <source>
        <dbReference type="Pfam" id="PF00501"/>
    </source>
</evidence>
<keyword evidence="3" id="KW-0436">Ligase</keyword>
<sequence length="531" mass="57583">MSDQANNPALTQGVTMPDLLIEGLNRYNDRPCLFMGDDEILTYADMRAMVSRLMQALASLGLGKGTRAAILSGNRPEVLANTAAMSISGFVGTPLHPLGSLDDHAYVLEDAEIDVLIFDPALFSEVAAALKERVPGIKHFIGFGPNEIGEDYLALADKFEPKPLVKADITPDDLGSINYTGGTTGKPKGVMSTHRGTACMAMIQAAEWEFPEELRMLMATPLSHAASAFFVPVLQKGGAFYVLPGFSADLFFDWVEKYKITATMLVPVMLYFLLDSPRATTADMSSMGTIFYGASPMSPARLQEGIEKWGQIFYQFFGQSEAPMVLTNLAKKDHDLSKPERLASCGRPAPWIHLELLDDNNEPVAQGEPGEICVRGPLVMKGYKDLPEQTAEAFAGGWLHTGDIGRFDEEGFLYIVDRKKDMIVTGGFNVFPKEVEDVLSGHEAVAQVAVVGVPDDRWGEAVKAVVVAKPGVETSDALAEELAAFVKQAKGSVQAPKSVDFVQSLPMTPVGKPDKKALKVQYWGDAKRGVQ</sequence>
<dbReference type="InterPro" id="IPR045851">
    <property type="entry name" value="AMP-bd_C_sf"/>
</dbReference>
<dbReference type="EC" id="6.2.1.-" evidence="3"/>
<dbReference type="InterPro" id="IPR020845">
    <property type="entry name" value="AMP-binding_CS"/>
</dbReference>
<dbReference type="InterPro" id="IPR000873">
    <property type="entry name" value="AMP-dep_synth/lig_dom"/>
</dbReference>
<dbReference type="PROSITE" id="PS00455">
    <property type="entry name" value="AMP_BINDING"/>
    <property type="match status" value="1"/>
</dbReference>
<evidence type="ECO:0000313" key="3">
    <source>
        <dbReference type="EMBL" id="MBB3047205.1"/>
    </source>
</evidence>
<feature type="domain" description="AMP-binding enzyme C-terminal" evidence="2">
    <location>
        <begin position="434"/>
        <end position="512"/>
    </location>
</feature>
<dbReference type="RefSeq" id="WP_183409843.1">
    <property type="nucleotide sequence ID" value="NZ_JACHWY010000001.1"/>
</dbReference>
<dbReference type="InterPro" id="IPR042099">
    <property type="entry name" value="ANL_N_sf"/>
</dbReference>
<dbReference type="SUPFAM" id="SSF56801">
    <property type="entry name" value="Acetyl-CoA synthetase-like"/>
    <property type="match status" value="1"/>
</dbReference>
<dbReference type="InterPro" id="IPR050237">
    <property type="entry name" value="ATP-dep_AMP-bd_enzyme"/>
</dbReference>
<evidence type="ECO:0000259" key="2">
    <source>
        <dbReference type="Pfam" id="PF13193"/>
    </source>
</evidence>
<dbReference type="GO" id="GO:0016877">
    <property type="term" value="F:ligase activity, forming carbon-sulfur bonds"/>
    <property type="evidence" value="ECO:0007669"/>
    <property type="project" value="UniProtKB-ARBA"/>
</dbReference>
<dbReference type="Gene3D" id="3.30.300.30">
    <property type="match status" value="1"/>
</dbReference>
<name>A0A7W4W4K2_9GAMM</name>
<gene>
    <name evidence="3" type="ORF">FHR99_001441</name>
</gene>
<feature type="domain" description="AMP-dependent synthetase/ligase" evidence="1">
    <location>
        <begin position="25"/>
        <end position="383"/>
    </location>
</feature>
<dbReference type="Proteomes" id="UP000537130">
    <property type="component" value="Unassembled WGS sequence"/>
</dbReference>
<organism evidence="3 4">
    <name type="scientific">Litorivivens lipolytica</name>
    <dbReference type="NCBI Taxonomy" id="1524264"/>
    <lineage>
        <taxon>Bacteria</taxon>
        <taxon>Pseudomonadati</taxon>
        <taxon>Pseudomonadota</taxon>
        <taxon>Gammaproteobacteria</taxon>
        <taxon>Litorivivens</taxon>
    </lineage>
</organism>
<dbReference type="Gene3D" id="3.40.50.12780">
    <property type="entry name" value="N-terminal domain of ligase-like"/>
    <property type="match status" value="1"/>
</dbReference>
<protein>
    <submittedName>
        <fullName evidence="3">Fatty-acyl-CoA synthase</fullName>
        <ecNumber evidence="3">6.2.1.-</ecNumber>
    </submittedName>
</protein>
<dbReference type="PANTHER" id="PTHR43767">
    <property type="entry name" value="LONG-CHAIN-FATTY-ACID--COA LIGASE"/>
    <property type="match status" value="1"/>
</dbReference>
<keyword evidence="4" id="KW-1185">Reference proteome</keyword>
<dbReference type="AlphaFoldDB" id="A0A7W4W4K2"/>
<proteinExistence type="predicted"/>
<dbReference type="PANTHER" id="PTHR43767:SF7">
    <property type="entry name" value="MEDIUM_LONG-CHAIN-FATTY-ACID--COA LIGASE FADD8"/>
    <property type="match status" value="1"/>
</dbReference>
<dbReference type="Pfam" id="PF00501">
    <property type="entry name" value="AMP-binding"/>
    <property type="match status" value="1"/>
</dbReference>
<accession>A0A7W4W4K2</accession>
<evidence type="ECO:0000313" key="4">
    <source>
        <dbReference type="Proteomes" id="UP000537130"/>
    </source>
</evidence>
<dbReference type="InterPro" id="IPR025110">
    <property type="entry name" value="AMP-bd_C"/>
</dbReference>